<feature type="region of interest" description="Disordered" evidence="6">
    <location>
        <begin position="376"/>
        <end position="415"/>
    </location>
</feature>
<feature type="region of interest" description="Disordered" evidence="6">
    <location>
        <begin position="63"/>
        <end position="89"/>
    </location>
</feature>
<dbReference type="GO" id="GO:0005737">
    <property type="term" value="C:cytoplasm"/>
    <property type="evidence" value="ECO:0007669"/>
    <property type="project" value="UniProtKB-SubCell"/>
</dbReference>
<comment type="caution">
    <text evidence="8">The sequence shown here is derived from an EMBL/GenBank/DDBJ whole genome shotgun (WGS) entry which is preliminary data.</text>
</comment>
<dbReference type="Gene3D" id="1.10.8.10">
    <property type="entry name" value="DNA helicase RuvA subunit, C-terminal domain"/>
    <property type="match status" value="1"/>
</dbReference>
<feature type="compositionally biased region" description="Polar residues" evidence="6">
    <location>
        <begin position="242"/>
        <end position="260"/>
    </location>
</feature>
<keyword evidence="4" id="KW-0378">Hydrolase</keyword>
<feature type="domain" description="HBS1-like protein N-terminal" evidence="7">
    <location>
        <begin position="64"/>
        <end position="141"/>
    </location>
</feature>
<sequence length="762" mass="81177">MARHRNYRNYAYEDDMSEDVYGHSVEDYDIAVSPNTAEEFLFRRSNSRDPNLSAYMADRVDCVEEEDEEESDEEPLATSQDYRRPQLDPRSEEKLLSCLDQLQSILGEHLHEPTAVTAVIQNNFDIERALDQILSGGEKQDVKDDSHGSKDSVLYQTHLEKQVKMNERNILCKQLVTKHLPTDRKKNLKTTQETKSLVNKSCAINVSGISPMAISLNTLAQGLSADSFSSHDSVLPKPTEAASLSPNSNTKSVGSLTSAAVAQSHETRAIDGSEMPVQSALLSAPLSSLSHLGGSLSVQPVTSLLSLPLSHLSGLGGAPSLSESQSTDNNKSFLTLGSLSLLSSQQAPLSAQPVTSSSSPSLLSVPLSSLSGKLGMSSVSKPVKDGAHDPPLTLNTLSQLSSQKGSLSSSSSSSSGQALPSSLNLLSVPLSSLSGQVGKSSLSEPLNSALHNPPLTLNNLPQLSSQKGSFGPSHSSSNSSLLSPLCSHSQRGNAPKGQTPQGSLLNSTSKSSVFSMPLSKLAETSKSESESGKVITQGPSLSMLHGNLSQVGHSSGSGMATAPTKLSQSPGTILSLSSLSNVGTVNGNSLALKLTDLKIHGNSSSISKQEKDQNYNQTIEHKCLKTAVMPFLSDTPMNQGQLKSLHGENNKPIHVATCASKDSGKTYNSRSTKKHVAVEGHQRKTQKRLSLLRAKPTMFALTMCCSACKAATDSSAHNVAAQRVVKQLYNSDLSYIAPFDFSCPSPDDIVKEKQKKAFSRKK</sequence>
<feature type="compositionally biased region" description="Polar residues" evidence="6">
    <location>
        <begin position="496"/>
        <end position="514"/>
    </location>
</feature>
<evidence type="ECO:0000256" key="3">
    <source>
        <dbReference type="ARBA" id="ARBA00022553"/>
    </source>
</evidence>
<keyword evidence="3" id="KW-0597">Phosphoprotein</keyword>
<evidence type="ECO:0000256" key="5">
    <source>
        <dbReference type="ARBA" id="ARBA00022917"/>
    </source>
</evidence>
<dbReference type="OrthoDB" id="342024at2759"/>
<keyword evidence="2" id="KW-0963">Cytoplasm</keyword>
<dbReference type="InterPro" id="IPR015033">
    <property type="entry name" value="HBS1-like_N"/>
</dbReference>
<dbReference type="EMBL" id="LSMT01000209">
    <property type="protein sequence ID" value="PFX23383.1"/>
    <property type="molecule type" value="Genomic_DNA"/>
</dbReference>
<dbReference type="Pfam" id="PF08938">
    <property type="entry name" value="HBS1_N"/>
    <property type="match status" value="1"/>
</dbReference>
<dbReference type="SUPFAM" id="SSF109732">
    <property type="entry name" value="HBS1-like domain"/>
    <property type="match status" value="1"/>
</dbReference>
<keyword evidence="5" id="KW-0648">Protein biosynthesis</keyword>
<feature type="compositionally biased region" description="Low complexity" evidence="6">
    <location>
        <begin position="450"/>
        <end position="490"/>
    </location>
</feature>
<evidence type="ECO:0000313" key="9">
    <source>
        <dbReference type="Proteomes" id="UP000225706"/>
    </source>
</evidence>
<evidence type="ECO:0000256" key="2">
    <source>
        <dbReference type="ARBA" id="ARBA00022490"/>
    </source>
</evidence>
<feature type="compositionally biased region" description="Polar residues" evidence="6">
    <location>
        <begin position="435"/>
        <end position="446"/>
    </location>
</feature>
<dbReference type="GO" id="GO:0016787">
    <property type="term" value="F:hydrolase activity"/>
    <property type="evidence" value="ECO:0007669"/>
    <property type="project" value="UniProtKB-KW"/>
</dbReference>
<evidence type="ECO:0000256" key="6">
    <source>
        <dbReference type="SAM" id="MobiDB-lite"/>
    </source>
</evidence>
<comment type="subcellular location">
    <subcellularLocation>
        <location evidence="1">Cytoplasm</location>
    </subcellularLocation>
</comment>
<evidence type="ECO:0000256" key="1">
    <source>
        <dbReference type="ARBA" id="ARBA00004496"/>
    </source>
</evidence>
<feature type="compositionally biased region" description="Acidic residues" evidence="6">
    <location>
        <begin position="63"/>
        <end position="75"/>
    </location>
</feature>
<evidence type="ECO:0000256" key="4">
    <source>
        <dbReference type="ARBA" id="ARBA00022801"/>
    </source>
</evidence>
<protein>
    <submittedName>
        <fullName evidence="8">HBS1-like protein</fullName>
    </submittedName>
</protein>
<organism evidence="8 9">
    <name type="scientific">Stylophora pistillata</name>
    <name type="common">Smooth cauliflower coral</name>
    <dbReference type="NCBI Taxonomy" id="50429"/>
    <lineage>
        <taxon>Eukaryota</taxon>
        <taxon>Metazoa</taxon>
        <taxon>Cnidaria</taxon>
        <taxon>Anthozoa</taxon>
        <taxon>Hexacorallia</taxon>
        <taxon>Scleractinia</taxon>
        <taxon>Astrocoeniina</taxon>
        <taxon>Pocilloporidae</taxon>
        <taxon>Stylophora</taxon>
    </lineage>
</organism>
<name>A0A2B4S2W6_STYPI</name>
<reference evidence="9" key="1">
    <citation type="journal article" date="2017" name="bioRxiv">
        <title>Comparative analysis of the genomes of Stylophora pistillata and Acropora digitifera provides evidence for extensive differences between species of corals.</title>
        <authorList>
            <person name="Voolstra C.R."/>
            <person name="Li Y."/>
            <person name="Liew Y.J."/>
            <person name="Baumgarten S."/>
            <person name="Zoccola D."/>
            <person name="Flot J.-F."/>
            <person name="Tambutte S."/>
            <person name="Allemand D."/>
            <person name="Aranda M."/>
        </authorList>
    </citation>
    <scope>NUCLEOTIDE SEQUENCE [LARGE SCALE GENOMIC DNA]</scope>
</reference>
<feature type="compositionally biased region" description="Low complexity" evidence="6">
    <location>
        <begin position="392"/>
        <end position="415"/>
    </location>
</feature>
<evidence type="ECO:0000259" key="7">
    <source>
        <dbReference type="Pfam" id="PF08938"/>
    </source>
</evidence>
<dbReference type="InterPro" id="IPR037189">
    <property type="entry name" value="HBS1-like_N_sf"/>
</dbReference>
<dbReference type="AlphaFoldDB" id="A0A2B4S2W6"/>
<keyword evidence="9" id="KW-1185">Reference proteome</keyword>
<dbReference type="STRING" id="50429.A0A2B4S2W6"/>
<feature type="region of interest" description="Disordered" evidence="6">
    <location>
        <begin position="227"/>
        <end position="260"/>
    </location>
</feature>
<evidence type="ECO:0000313" key="8">
    <source>
        <dbReference type="EMBL" id="PFX23383.1"/>
    </source>
</evidence>
<dbReference type="GO" id="GO:0006412">
    <property type="term" value="P:translation"/>
    <property type="evidence" value="ECO:0007669"/>
    <property type="project" value="UniProtKB-KW"/>
</dbReference>
<proteinExistence type="predicted"/>
<dbReference type="Proteomes" id="UP000225706">
    <property type="component" value="Unassembled WGS sequence"/>
</dbReference>
<feature type="region of interest" description="Disordered" evidence="6">
    <location>
        <begin position="434"/>
        <end position="542"/>
    </location>
</feature>
<gene>
    <name evidence="8" type="primary">HBS1L</name>
    <name evidence="8" type="ORF">AWC38_SpisGene12065</name>
</gene>
<accession>A0A2B4S2W6</accession>